<evidence type="ECO:0000313" key="1">
    <source>
        <dbReference type="EMBL" id="BAG32537.1"/>
    </source>
</evidence>
<dbReference type="KEGG" id="pgn:PGN_0018"/>
<dbReference type="Proteomes" id="UP000008842">
    <property type="component" value="Chromosome"/>
</dbReference>
<name>B2RGP2_PORG3</name>
<gene>
    <name evidence="1" type="ordered locus">PGN_0018</name>
</gene>
<reference evidence="1 2" key="1">
    <citation type="journal article" date="2008" name="DNA Res.">
        <title>Determination of the genome sequence of Porphyromonas gingivalis strain ATCC 33277 and genomic comparison with strain W83 revealed extensive genome rearrangements in P. gingivalis.</title>
        <authorList>
            <person name="Naito M."/>
            <person name="Hirakawa H."/>
            <person name="Yamashita A."/>
            <person name="Ohara N."/>
            <person name="Shoji M."/>
            <person name="Yukitake H."/>
            <person name="Nakayama K."/>
            <person name="Toh H."/>
            <person name="Yoshimura F."/>
            <person name="Kuhara S."/>
            <person name="Hattori M."/>
            <person name="Hayashi T."/>
            <person name="Nakayama K."/>
        </authorList>
    </citation>
    <scope>NUCLEOTIDE SEQUENCE [LARGE SCALE GENOMIC DNA]</scope>
    <source>
        <strain evidence="2">ATCC 33277 / DSM 20709 / CIP 103683 / JCM 12257 / NCTC 11834 / 2561</strain>
    </source>
</reference>
<dbReference type="AlphaFoldDB" id="B2RGP2"/>
<dbReference type="HOGENOM" id="CLU_212177_0_0_10"/>
<dbReference type="EMBL" id="AP009380">
    <property type="protein sequence ID" value="BAG32537.1"/>
    <property type="molecule type" value="Genomic_DNA"/>
</dbReference>
<protein>
    <submittedName>
        <fullName evidence="1">Uncharacterized protein</fullName>
    </submittedName>
</protein>
<organism evidence="1 2">
    <name type="scientific">Porphyromonas gingivalis (strain ATCC 33277 / DSM 20709 / CIP 103683 / JCM 12257 / NCTC 11834 / 2561)</name>
    <dbReference type="NCBI Taxonomy" id="431947"/>
    <lineage>
        <taxon>Bacteria</taxon>
        <taxon>Pseudomonadati</taxon>
        <taxon>Bacteroidota</taxon>
        <taxon>Bacteroidia</taxon>
        <taxon>Bacteroidales</taxon>
        <taxon>Porphyromonadaceae</taxon>
        <taxon>Porphyromonas</taxon>
    </lineage>
</organism>
<sequence length="56" mass="6704">MENDLYINRKRSVYKLKLINIYIAIETLSKQTSTPKSPIHEHFYLENLFLSIAYLE</sequence>
<proteinExistence type="predicted"/>
<accession>B2RGP2</accession>
<evidence type="ECO:0000313" key="2">
    <source>
        <dbReference type="Proteomes" id="UP000008842"/>
    </source>
</evidence>